<accession>A0A0F9JE41</accession>
<name>A0A0F9JE41_9ZZZZ</name>
<comment type="caution">
    <text evidence="1">The sequence shown here is derived from an EMBL/GenBank/DDBJ whole genome shotgun (WGS) entry which is preliminary data.</text>
</comment>
<organism evidence="1">
    <name type="scientific">marine sediment metagenome</name>
    <dbReference type="NCBI Taxonomy" id="412755"/>
    <lineage>
        <taxon>unclassified sequences</taxon>
        <taxon>metagenomes</taxon>
        <taxon>ecological metagenomes</taxon>
    </lineage>
</organism>
<reference evidence="1" key="1">
    <citation type="journal article" date="2015" name="Nature">
        <title>Complex archaea that bridge the gap between prokaryotes and eukaryotes.</title>
        <authorList>
            <person name="Spang A."/>
            <person name="Saw J.H."/>
            <person name="Jorgensen S.L."/>
            <person name="Zaremba-Niedzwiedzka K."/>
            <person name="Martijn J."/>
            <person name="Lind A.E."/>
            <person name="van Eijk R."/>
            <person name="Schleper C."/>
            <person name="Guy L."/>
            <person name="Ettema T.J."/>
        </authorList>
    </citation>
    <scope>NUCLEOTIDE SEQUENCE</scope>
</reference>
<dbReference type="EMBL" id="LAZR01010274">
    <property type="protein sequence ID" value="KKM67863.1"/>
    <property type="molecule type" value="Genomic_DNA"/>
</dbReference>
<evidence type="ECO:0000313" key="1">
    <source>
        <dbReference type="EMBL" id="KKM67863.1"/>
    </source>
</evidence>
<sequence>MSEKIFPTILIILDMAAACVYATKGDVRRVVYWLAAAILTAAITY</sequence>
<gene>
    <name evidence="1" type="ORF">LCGC14_1466830</name>
</gene>
<protein>
    <submittedName>
        <fullName evidence="1">Uncharacterized protein</fullName>
    </submittedName>
</protein>
<proteinExistence type="predicted"/>
<dbReference type="AlphaFoldDB" id="A0A0F9JE41"/>